<organism evidence="4 5">
    <name type="scientific">Ditylenchus destructor</name>
    <dbReference type="NCBI Taxonomy" id="166010"/>
    <lineage>
        <taxon>Eukaryota</taxon>
        <taxon>Metazoa</taxon>
        <taxon>Ecdysozoa</taxon>
        <taxon>Nematoda</taxon>
        <taxon>Chromadorea</taxon>
        <taxon>Rhabditida</taxon>
        <taxon>Tylenchina</taxon>
        <taxon>Tylenchomorpha</taxon>
        <taxon>Sphaerularioidea</taxon>
        <taxon>Anguinidae</taxon>
        <taxon>Anguininae</taxon>
        <taxon>Ditylenchus</taxon>
    </lineage>
</organism>
<dbReference type="InterPro" id="IPR002227">
    <property type="entry name" value="Tyrosinase_Cu-bd"/>
</dbReference>
<dbReference type="SUPFAM" id="SSF48056">
    <property type="entry name" value="Di-copper centre-containing domain"/>
    <property type="match status" value="1"/>
</dbReference>
<feature type="region of interest" description="Disordered" evidence="2">
    <location>
        <begin position="108"/>
        <end position="151"/>
    </location>
</feature>
<dbReference type="PRINTS" id="PR00092">
    <property type="entry name" value="TYROSINASE"/>
</dbReference>
<reference evidence="4" key="1">
    <citation type="submission" date="2022-01" db="EMBL/GenBank/DDBJ databases">
        <title>Genome Sequence Resource for Two Populations of Ditylenchus destructor, the Migratory Endoparasitic Phytonematode.</title>
        <authorList>
            <person name="Zhang H."/>
            <person name="Lin R."/>
            <person name="Xie B."/>
        </authorList>
    </citation>
    <scope>NUCLEOTIDE SEQUENCE</scope>
    <source>
        <strain evidence="4">BazhouSP</strain>
    </source>
</reference>
<protein>
    <submittedName>
        <fullName evidence="4">Common central domain of tyrosinase domain-containing protein</fullName>
    </submittedName>
</protein>
<dbReference type="AlphaFoldDB" id="A0AAD4MY73"/>
<dbReference type="GO" id="GO:0046872">
    <property type="term" value="F:metal ion binding"/>
    <property type="evidence" value="ECO:0007669"/>
    <property type="project" value="UniProtKB-KW"/>
</dbReference>
<dbReference type="InterPro" id="IPR050316">
    <property type="entry name" value="Tyrosinase/Hemocyanin"/>
</dbReference>
<dbReference type="PANTHER" id="PTHR11474">
    <property type="entry name" value="TYROSINASE FAMILY MEMBER"/>
    <property type="match status" value="1"/>
</dbReference>
<dbReference type="Gene3D" id="1.10.1280.10">
    <property type="entry name" value="Di-copper center containing domain from catechol oxidase"/>
    <property type="match status" value="2"/>
</dbReference>
<dbReference type="PANTHER" id="PTHR11474:SF50">
    <property type="entry name" value="TYROSINASE COPPER-BINDING DOMAIN-CONTAINING PROTEIN"/>
    <property type="match status" value="1"/>
</dbReference>
<feature type="domain" description="Tyrosinase copper-binding" evidence="3">
    <location>
        <begin position="372"/>
        <end position="383"/>
    </location>
</feature>
<evidence type="ECO:0000256" key="2">
    <source>
        <dbReference type="SAM" id="MobiDB-lite"/>
    </source>
</evidence>
<dbReference type="EMBL" id="JAKKPZ010000059">
    <property type="protein sequence ID" value="KAI1705170.1"/>
    <property type="molecule type" value="Genomic_DNA"/>
</dbReference>
<comment type="caution">
    <text evidence="4">The sequence shown here is derived from an EMBL/GenBank/DDBJ whole genome shotgun (WGS) entry which is preliminary data.</text>
</comment>
<evidence type="ECO:0000313" key="4">
    <source>
        <dbReference type="EMBL" id="KAI1705170.1"/>
    </source>
</evidence>
<accession>A0AAD4MY73</accession>
<sequence length="531" mass="61903">MIPFLEKRGQYLCLLSIQLVKLDKYDDMGDPLKRLPIIDRVVFQAMFQFNLFLPLLCSSLCLAYIVERVEKLNGKSYVIRENQPFYRVYHEPHFKVFRPTAAEMADIDQDERGGGPGPERGGNRPLKNGRSMDSDFQPGMRESRSDPLRSINSMSKNATSRVGVFGHHKLPKGERKDFVGNVIGASRAQRICILPDGKPLTKAIRREYRTLSPAERSNFVNSMERMRKSGLYHTFSIIHRKSGVHSGPGFFPWHREFIKRLEMVYRTFDPMLMGLPYWDSTLDNNLPNPEDSVMFSEYLMGDADPETGDVISGPYANWTTMDTQIDRVLAYSLPLKTCINYTLDDRFLEYSHDYVHYFISGDMIERFSSSNDPIFFMHHGMVDLIWETWRQTKQTRRQREQDYPADNGECMPTWHFSYNYMTMQEPLRNIDALSNKYTDHLYEYAPRPSCKRTRQSAECNSEFLFCDDRTSPFDPVCCAMVKPGGNCSGFEWSNEVCYKGRCIDGKCTKPGQERRQSYEKKERYVLERKYM</sequence>
<dbReference type="Pfam" id="PF00264">
    <property type="entry name" value="Tyrosinase"/>
    <property type="match status" value="2"/>
</dbReference>
<evidence type="ECO:0000259" key="3">
    <source>
        <dbReference type="PROSITE" id="PS00498"/>
    </source>
</evidence>
<evidence type="ECO:0000256" key="1">
    <source>
        <dbReference type="ARBA" id="ARBA00022723"/>
    </source>
</evidence>
<evidence type="ECO:0000313" key="5">
    <source>
        <dbReference type="Proteomes" id="UP001201812"/>
    </source>
</evidence>
<dbReference type="InterPro" id="IPR008922">
    <property type="entry name" value="Di-copper_centre_dom_sf"/>
</dbReference>
<dbReference type="GO" id="GO:0016491">
    <property type="term" value="F:oxidoreductase activity"/>
    <property type="evidence" value="ECO:0007669"/>
    <property type="project" value="InterPro"/>
</dbReference>
<name>A0AAD4MY73_9BILA</name>
<keyword evidence="5" id="KW-1185">Reference proteome</keyword>
<keyword evidence="1" id="KW-0479">Metal-binding</keyword>
<proteinExistence type="predicted"/>
<gene>
    <name evidence="4" type="ORF">DdX_13775</name>
</gene>
<dbReference type="PROSITE" id="PS00498">
    <property type="entry name" value="TYROSINASE_2"/>
    <property type="match status" value="1"/>
</dbReference>
<dbReference type="Proteomes" id="UP001201812">
    <property type="component" value="Unassembled WGS sequence"/>
</dbReference>